<dbReference type="PROSITE" id="PS50943">
    <property type="entry name" value="HTH_CROC1"/>
    <property type="match status" value="1"/>
</dbReference>
<sequence>MNELARTPRQLGNFIRRTRKSLGLTQAQLGEKAGLRQETISLIETGNPATRLDTILRVLAALDLELRVAKRSRGSAAEIEEIF</sequence>
<dbReference type="InterPro" id="IPR010982">
    <property type="entry name" value="Lambda_DNA-bd_dom_sf"/>
</dbReference>
<keyword evidence="3" id="KW-1185">Reference proteome</keyword>
<proteinExistence type="predicted"/>
<reference evidence="2 3" key="1">
    <citation type="submission" date="2019-02" db="EMBL/GenBank/DDBJ databases">
        <title>Genomic Encyclopedia of Type Strains, Phase IV (KMG-IV): sequencing the most valuable type-strain genomes for metagenomic binning, comparative biology and taxonomic classification.</title>
        <authorList>
            <person name="Goeker M."/>
        </authorList>
    </citation>
    <scope>NUCLEOTIDE SEQUENCE [LARGE SCALE GENOMIC DNA]</scope>
    <source>
        <strain evidence="2 3">DSM 21056</strain>
    </source>
</reference>
<feature type="domain" description="HTH cro/C1-type" evidence="1">
    <location>
        <begin position="15"/>
        <end position="69"/>
    </location>
</feature>
<dbReference type="OrthoDB" id="9154356at2"/>
<comment type="caution">
    <text evidence="2">The sequence shown here is derived from an EMBL/GenBank/DDBJ whole genome shotgun (WGS) entry which is preliminary data.</text>
</comment>
<gene>
    <name evidence="2" type="ORF">EV698_1353</name>
</gene>
<organism evidence="2 3">
    <name type="scientific">Spiribacter vilamensis</name>
    <dbReference type="NCBI Taxonomy" id="531306"/>
    <lineage>
        <taxon>Bacteria</taxon>
        <taxon>Pseudomonadati</taxon>
        <taxon>Pseudomonadota</taxon>
        <taxon>Gammaproteobacteria</taxon>
        <taxon>Chromatiales</taxon>
        <taxon>Ectothiorhodospiraceae</taxon>
        <taxon>Spiribacter</taxon>
    </lineage>
</organism>
<name>A0A4Q8D197_9GAMM</name>
<dbReference type="InterPro" id="IPR001387">
    <property type="entry name" value="Cro/C1-type_HTH"/>
</dbReference>
<dbReference type="AlphaFoldDB" id="A0A4Q8D197"/>
<evidence type="ECO:0000313" key="2">
    <source>
        <dbReference type="EMBL" id="RZU99074.1"/>
    </source>
</evidence>
<dbReference type="EMBL" id="SHLI01000001">
    <property type="protein sequence ID" value="RZU99074.1"/>
    <property type="molecule type" value="Genomic_DNA"/>
</dbReference>
<dbReference type="RefSeq" id="WP_130503333.1">
    <property type="nucleotide sequence ID" value="NZ_SHLI01000001.1"/>
</dbReference>
<dbReference type="SUPFAM" id="SSF47413">
    <property type="entry name" value="lambda repressor-like DNA-binding domains"/>
    <property type="match status" value="1"/>
</dbReference>
<protein>
    <submittedName>
        <fullName evidence="2">Xre family transcriptional regulator</fullName>
    </submittedName>
</protein>
<accession>A0A4Q8D197</accession>
<dbReference type="Gene3D" id="1.10.260.40">
    <property type="entry name" value="lambda repressor-like DNA-binding domains"/>
    <property type="match status" value="1"/>
</dbReference>
<dbReference type="SMART" id="SM00530">
    <property type="entry name" value="HTH_XRE"/>
    <property type="match status" value="1"/>
</dbReference>
<dbReference type="Pfam" id="PF01381">
    <property type="entry name" value="HTH_3"/>
    <property type="match status" value="1"/>
</dbReference>
<evidence type="ECO:0000313" key="3">
    <source>
        <dbReference type="Proteomes" id="UP000292298"/>
    </source>
</evidence>
<evidence type="ECO:0000259" key="1">
    <source>
        <dbReference type="PROSITE" id="PS50943"/>
    </source>
</evidence>
<dbReference type="GO" id="GO:0003677">
    <property type="term" value="F:DNA binding"/>
    <property type="evidence" value="ECO:0007669"/>
    <property type="project" value="InterPro"/>
</dbReference>
<dbReference type="CDD" id="cd00093">
    <property type="entry name" value="HTH_XRE"/>
    <property type="match status" value="1"/>
</dbReference>
<dbReference type="Proteomes" id="UP000292298">
    <property type="component" value="Unassembled WGS sequence"/>
</dbReference>